<dbReference type="FunFam" id="1.20.58.2010:FF:000003">
    <property type="entry name" value="Rop guanine nucleotide exchange factor 14"/>
    <property type="match status" value="1"/>
</dbReference>
<evidence type="ECO:0000256" key="3">
    <source>
        <dbReference type="PROSITE-ProRule" id="PRU00176"/>
    </source>
</evidence>
<sequence>MPGRGRREREISLDFDEQDRIMTYNGLESCILNNQSYENESRTSRGDGASDSLDYDDNFSSSSSSKEYAFGSFSSHWMTMKRDEQGSDEWELSDSPKKFYVKDKPTYAVPFSDVETMKEKFAKLLLGEDVTGGRKGVSAALALSNAITNLAASIFGELWKLEPLAEERKSKWQREMDWLLSPTNYMVELVPAKQSGANGRTMEIMTPKARADIHMNLPALQKLDSMLIELLESMVNTEFSYAEVGSKAEGRNKSARESKRWWLPLPQVPKTGLSDAERKKLQYKNKVVNQVFKAAKSINENVLLEMPVPSIIKDALPKSGKANLSEEMYKVLSVESSSVGEMFVSLNLKSEHNALEAINRLEAAAFAWKERIREEGSGKSPVRTSWSFIKDPMSEVDKMELLVERAEALLQQIKSRYPNLPQTFLDATKIQYGRDVGHSILEAYSRVVKNLAYSIMCRIGEILEEDTLSNPNSEANIIKRNEQSGVEHHVQQGGRDGECDSESESTATTPTRNRAPWDREADDIAALPLGICKLRTGILILLLSCCRFGFWKMGLPRFARPKEGDGESSPNLYVANCGPAVGLSYDTIASAFSSFGEIKGVYAADETGARVIVSFLESSSADSAFKALNGRPCPHLGGRSLHIRHSVLQLQSSIVHHTVPVALMASDLNIPGLYLFHDFITAEEEKELLLAVDNRPWKSLSKRRVQHYGYEFCYDTKNVDTKQHLGALPSFVSSILKRVSSSPDINDHANLVLDQLTVNEYRPGVGLSPHIDTHSAFEGSIFSLSLAGPCIMEFRRYISGSWDRNNTSNTDGQIENPDSCTELSRKAIYLPPRSMLLLSGEARYAWQHYIPHHKIDNVKGTMIRRSSRRVSFTFRKFEILDYLPDCRSEQVRANASSHNTVILNLIDKTAAVALGIQDTDYNL</sequence>
<dbReference type="FunFam" id="2.60.120.590:FF:000018">
    <property type="entry name" value="ALKylated DNA repair protein AlkB homolog"/>
    <property type="match status" value="1"/>
</dbReference>
<keyword evidence="2 4" id="KW-0344">Guanine-nucleotide releasing factor</keyword>
<evidence type="ECO:0000256" key="2">
    <source>
        <dbReference type="ARBA" id="ARBA00022658"/>
    </source>
</evidence>
<dbReference type="OMA" id="CCTRERE"/>
<evidence type="ECO:0000259" key="8">
    <source>
        <dbReference type="PROSITE" id="PS51471"/>
    </source>
</evidence>
<evidence type="ECO:0000313" key="10">
    <source>
        <dbReference type="Proteomes" id="UP000188268"/>
    </source>
</evidence>
<dbReference type="GO" id="GO:0051213">
    <property type="term" value="F:dioxygenase activity"/>
    <property type="evidence" value="ECO:0007669"/>
    <property type="project" value="UniProtKB-KW"/>
</dbReference>
<accession>A0A1R3J933</accession>
<dbReference type="Gramene" id="OMO91331">
    <property type="protein sequence ID" value="OMO91331"/>
    <property type="gene ID" value="CCACVL1_07158"/>
</dbReference>
<protein>
    <submittedName>
        <fullName evidence="9">Oxoglutarate/iron-dependent dioxygenase</fullName>
    </submittedName>
</protein>
<dbReference type="Gene3D" id="2.60.120.590">
    <property type="entry name" value="Alpha-ketoglutarate-dependent dioxygenase AlkB-like"/>
    <property type="match status" value="1"/>
</dbReference>
<dbReference type="GO" id="GO:0003723">
    <property type="term" value="F:RNA binding"/>
    <property type="evidence" value="ECO:0007669"/>
    <property type="project" value="UniProtKB-UniRule"/>
</dbReference>
<feature type="domain" description="PRONE" evidence="7">
    <location>
        <begin position="104"/>
        <end position="476"/>
    </location>
</feature>
<evidence type="ECO:0000259" key="6">
    <source>
        <dbReference type="PROSITE" id="PS50102"/>
    </source>
</evidence>
<dbReference type="PANTHER" id="PTHR33101:SF2">
    <property type="entry name" value="ROP GUANINE NUCLEOTIDE EXCHANGE FACTOR 14"/>
    <property type="match status" value="1"/>
</dbReference>
<evidence type="ECO:0000256" key="5">
    <source>
        <dbReference type="SAM" id="MobiDB-lite"/>
    </source>
</evidence>
<dbReference type="Gene3D" id="3.30.70.330">
    <property type="match status" value="1"/>
</dbReference>
<dbReference type="AlphaFoldDB" id="A0A1R3J933"/>
<dbReference type="InterPro" id="IPR005512">
    <property type="entry name" value="PRONE_dom"/>
</dbReference>
<dbReference type="GO" id="GO:0005085">
    <property type="term" value="F:guanyl-nucleotide exchange factor activity"/>
    <property type="evidence" value="ECO:0007669"/>
    <property type="project" value="UniProtKB-UniRule"/>
</dbReference>
<evidence type="ECO:0000256" key="4">
    <source>
        <dbReference type="PROSITE-ProRule" id="PRU00663"/>
    </source>
</evidence>
<dbReference type="InterPro" id="IPR038937">
    <property type="entry name" value="RopGEF"/>
</dbReference>
<keyword evidence="9" id="KW-0223">Dioxygenase</keyword>
<comment type="similarity">
    <text evidence="1">Belongs to the alkB family.</text>
</comment>
<proteinExistence type="inferred from homology"/>
<dbReference type="PROSITE" id="PS51334">
    <property type="entry name" value="PRONE"/>
    <property type="match status" value="1"/>
</dbReference>
<dbReference type="PANTHER" id="PTHR33101">
    <property type="entry name" value="ROP GUANINE NUCLEOTIDE EXCHANGE FACTOR 1"/>
    <property type="match status" value="1"/>
</dbReference>
<dbReference type="FunFam" id="1.20.58.2010:FF:000001">
    <property type="entry name" value="Rop guanine nucleotide exchange factor 14"/>
    <property type="match status" value="1"/>
</dbReference>
<evidence type="ECO:0000259" key="7">
    <source>
        <dbReference type="PROSITE" id="PS51334"/>
    </source>
</evidence>
<dbReference type="Proteomes" id="UP000188268">
    <property type="component" value="Unassembled WGS sequence"/>
</dbReference>
<dbReference type="InterPro" id="IPR037151">
    <property type="entry name" value="AlkB-like_sf"/>
</dbReference>
<dbReference type="Pfam" id="PF03759">
    <property type="entry name" value="PRONE"/>
    <property type="match status" value="1"/>
</dbReference>
<dbReference type="InterPro" id="IPR000504">
    <property type="entry name" value="RRM_dom"/>
</dbReference>
<dbReference type="PROSITE" id="PS51471">
    <property type="entry name" value="FE2OG_OXY"/>
    <property type="match status" value="1"/>
</dbReference>
<keyword evidence="10" id="KW-1185">Reference proteome</keyword>
<gene>
    <name evidence="9" type="ORF">CCACVL1_07158</name>
</gene>
<reference evidence="9 10" key="1">
    <citation type="submission" date="2013-09" db="EMBL/GenBank/DDBJ databases">
        <title>Corchorus capsularis genome sequencing.</title>
        <authorList>
            <person name="Alam M."/>
            <person name="Haque M.S."/>
            <person name="Islam M.S."/>
            <person name="Emdad E.M."/>
            <person name="Islam M.M."/>
            <person name="Ahmed B."/>
            <person name="Halim A."/>
            <person name="Hossen Q.M.M."/>
            <person name="Hossain M.Z."/>
            <person name="Ahmed R."/>
            <person name="Khan M.M."/>
            <person name="Islam R."/>
            <person name="Rashid M.M."/>
            <person name="Khan S.A."/>
            <person name="Rahman M.S."/>
            <person name="Alam M."/>
        </authorList>
    </citation>
    <scope>NUCLEOTIDE SEQUENCE [LARGE SCALE GENOMIC DNA]</scope>
    <source>
        <strain evidence="10">cv. CVL-1</strain>
        <tissue evidence="9">Whole seedling</tissue>
    </source>
</reference>
<name>A0A1R3J933_COCAP</name>
<dbReference type="Gene3D" id="1.20.58.2010">
    <property type="entry name" value="PRONE domain, subdomain 1"/>
    <property type="match status" value="2"/>
</dbReference>
<dbReference type="InterPro" id="IPR035979">
    <property type="entry name" value="RBD_domain_sf"/>
</dbReference>
<organism evidence="9 10">
    <name type="scientific">Corchorus capsularis</name>
    <name type="common">Jute</name>
    <dbReference type="NCBI Taxonomy" id="210143"/>
    <lineage>
        <taxon>Eukaryota</taxon>
        <taxon>Viridiplantae</taxon>
        <taxon>Streptophyta</taxon>
        <taxon>Embryophyta</taxon>
        <taxon>Tracheophyta</taxon>
        <taxon>Spermatophyta</taxon>
        <taxon>Magnoliopsida</taxon>
        <taxon>eudicotyledons</taxon>
        <taxon>Gunneridae</taxon>
        <taxon>Pentapetalae</taxon>
        <taxon>rosids</taxon>
        <taxon>malvids</taxon>
        <taxon>Malvales</taxon>
        <taxon>Malvaceae</taxon>
        <taxon>Grewioideae</taxon>
        <taxon>Apeibeae</taxon>
        <taxon>Corchorus</taxon>
    </lineage>
</organism>
<dbReference type="SUPFAM" id="SSF51197">
    <property type="entry name" value="Clavaminate synthase-like"/>
    <property type="match status" value="1"/>
</dbReference>
<feature type="region of interest" description="Disordered" evidence="5">
    <location>
        <begin position="482"/>
        <end position="515"/>
    </location>
</feature>
<dbReference type="EMBL" id="AWWV01008335">
    <property type="protein sequence ID" value="OMO91331.1"/>
    <property type="molecule type" value="Genomic_DNA"/>
</dbReference>
<evidence type="ECO:0000313" key="9">
    <source>
        <dbReference type="EMBL" id="OMO91331.1"/>
    </source>
</evidence>
<dbReference type="SUPFAM" id="SSF54928">
    <property type="entry name" value="RNA-binding domain, RBD"/>
    <property type="match status" value="1"/>
</dbReference>
<dbReference type="InterPro" id="IPR027450">
    <property type="entry name" value="AlkB-like"/>
</dbReference>
<keyword evidence="3" id="KW-0694">RNA-binding</keyword>
<dbReference type="InterPro" id="IPR005123">
    <property type="entry name" value="Oxoglu/Fe-dep_dioxygenase_dom"/>
</dbReference>
<dbReference type="InterPro" id="IPR012677">
    <property type="entry name" value="Nucleotide-bd_a/b_plait_sf"/>
</dbReference>
<feature type="domain" description="RRM" evidence="6">
    <location>
        <begin position="570"/>
        <end position="648"/>
    </location>
</feature>
<comment type="caution">
    <text evidence="9">The sequence shown here is derived from an EMBL/GenBank/DDBJ whole genome shotgun (WGS) entry which is preliminary data.</text>
</comment>
<keyword evidence="9" id="KW-0560">Oxidoreductase</keyword>
<dbReference type="Pfam" id="PF13532">
    <property type="entry name" value="2OG-FeII_Oxy_2"/>
    <property type="match status" value="1"/>
</dbReference>
<evidence type="ECO:0000256" key="1">
    <source>
        <dbReference type="ARBA" id="ARBA00007879"/>
    </source>
</evidence>
<feature type="compositionally biased region" description="Basic and acidic residues" evidence="5">
    <location>
        <begin position="482"/>
        <end position="498"/>
    </location>
</feature>
<dbReference type="PROSITE" id="PS50102">
    <property type="entry name" value="RRM"/>
    <property type="match status" value="1"/>
</dbReference>
<dbReference type="OrthoDB" id="1053009at2759"/>
<feature type="domain" description="Fe2OG dioxygenase" evidence="8">
    <location>
        <begin position="748"/>
        <end position="878"/>
    </location>
</feature>